<comment type="caution">
    <text evidence="6">The sequence shown here is derived from an EMBL/GenBank/DDBJ whole genome shotgun (WGS) entry which is preliminary data.</text>
</comment>
<evidence type="ECO:0000256" key="1">
    <source>
        <dbReference type="ARBA" id="ARBA00011245"/>
    </source>
</evidence>
<organism evidence="6 7">
    <name type="scientific">Pseudofrancisella aestuarii</name>
    <dbReference type="NCBI Taxonomy" id="2670347"/>
    <lineage>
        <taxon>Bacteria</taxon>
        <taxon>Pseudomonadati</taxon>
        <taxon>Pseudomonadota</taxon>
        <taxon>Gammaproteobacteria</taxon>
        <taxon>Thiotrichales</taxon>
        <taxon>Francisellaceae</taxon>
        <taxon>Pseudofrancisella</taxon>
    </lineage>
</organism>
<dbReference type="Gene3D" id="2.50.20.10">
    <property type="entry name" value="Lipoprotein localisation LolA/LolB/LppX"/>
    <property type="match status" value="1"/>
</dbReference>
<name>A0ABV9T985_9GAMM</name>
<dbReference type="InterPro" id="IPR004564">
    <property type="entry name" value="OM_lipoprot_carrier_LolA-like"/>
</dbReference>
<accession>A0ABV9T985</accession>
<evidence type="ECO:0000256" key="4">
    <source>
        <dbReference type="ARBA" id="ARBA00022927"/>
    </source>
</evidence>
<evidence type="ECO:0000256" key="2">
    <source>
        <dbReference type="ARBA" id="ARBA00022448"/>
    </source>
</evidence>
<dbReference type="RefSeq" id="WP_119330583.1">
    <property type="nucleotide sequence ID" value="NZ_JBHSJH010000001.1"/>
</dbReference>
<keyword evidence="3 5" id="KW-0732">Signal</keyword>
<dbReference type="CDD" id="cd16325">
    <property type="entry name" value="LolA"/>
    <property type="match status" value="1"/>
</dbReference>
<sequence>MFRILITIVSFFIVTISMATPIADQPNFLAVEKQLTKNSNISGNFEQTRHIDGLQTPLTSSGTFKLSPESGLYWNQDKPFKSILKVTKDSLEQTVMDNPPTILTRDQQPVVFTFTQVFMSILQGNTDSIEQYFNASFKGNTKDWEITLTPKANIISKAIESIYLKGSNTIDFVKVIDTEGNIVNIKFSNVVIK</sequence>
<evidence type="ECO:0000313" key="7">
    <source>
        <dbReference type="Proteomes" id="UP001595926"/>
    </source>
</evidence>
<dbReference type="Proteomes" id="UP001595926">
    <property type="component" value="Unassembled WGS sequence"/>
</dbReference>
<feature type="signal peptide" evidence="5">
    <location>
        <begin position="1"/>
        <end position="19"/>
    </location>
</feature>
<keyword evidence="2" id="KW-0813">Transport</keyword>
<dbReference type="PANTHER" id="PTHR35869">
    <property type="entry name" value="OUTER-MEMBRANE LIPOPROTEIN CARRIER PROTEIN"/>
    <property type="match status" value="1"/>
</dbReference>
<dbReference type="SUPFAM" id="SSF89392">
    <property type="entry name" value="Prokaryotic lipoproteins and lipoprotein localization factors"/>
    <property type="match status" value="1"/>
</dbReference>
<feature type="chain" id="PRO_5045298794" evidence="5">
    <location>
        <begin position="20"/>
        <end position="193"/>
    </location>
</feature>
<dbReference type="PANTHER" id="PTHR35869:SF1">
    <property type="entry name" value="OUTER-MEMBRANE LIPOPROTEIN CARRIER PROTEIN"/>
    <property type="match status" value="1"/>
</dbReference>
<protein>
    <submittedName>
        <fullName evidence="6">Outer membrane lipoprotein carrier protein LolA</fullName>
    </submittedName>
</protein>
<reference evidence="7" key="1">
    <citation type="journal article" date="2019" name="Int. J. Syst. Evol. Microbiol.">
        <title>The Global Catalogue of Microorganisms (GCM) 10K type strain sequencing project: providing services to taxonomists for standard genome sequencing and annotation.</title>
        <authorList>
            <consortium name="The Broad Institute Genomics Platform"/>
            <consortium name="The Broad Institute Genome Sequencing Center for Infectious Disease"/>
            <person name="Wu L."/>
            <person name="Ma J."/>
        </authorList>
    </citation>
    <scope>NUCLEOTIDE SEQUENCE [LARGE SCALE GENOMIC DNA]</scope>
    <source>
        <strain evidence="7">CGMCC 1.13718</strain>
    </source>
</reference>
<evidence type="ECO:0000256" key="5">
    <source>
        <dbReference type="SAM" id="SignalP"/>
    </source>
</evidence>
<evidence type="ECO:0000256" key="3">
    <source>
        <dbReference type="ARBA" id="ARBA00022729"/>
    </source>
</evidence>
<dbReference type="Pfam" id="PF03548">
    <property type="entry name" value="LolA"/>
    <property type="match status" value="1"/>
</dbReference>
<dbReference type="EMBL" id="JBHSJH010000001">
    <property type="protein sequence ID" value="MFC4891681.1"/>
    <property type="molecule type" value="Genomic_DNA"/>
</dbReference>
<proteinExistence type="predicted"/>
<keyword evidence="7" id="KW-1185">Reference proteome</keyword>
<gene>
    <name evidence="6" type="ORF">ACFPDQ_01290</name>
</gene>
<evidence type="ECO:0000313" key="6">
    <source>
        <dbReference type="EMBL" id="MFC4891681.1"/>
    </source>
</evidence>
<dbReference type="InterPro" id="IPR029046">
    <property type="entry name" value="LolA/LolB/LppX"/>
</dbReference>
<comment type="subunit">
    <text evidence="1">Monomer.</text>
</comment>
<keyword evidence="4" id="KW-0653">Protein transport</keyword>
<keyword evidence="6" id="KW-0449">Lipoprotein</keyword>